<proteinExistence type="predicted"/>
<accession>A0ABW6VCT0</accession>
<reference evidence="2 3" key="1">
    <citation type="submission" date="2024-10" db="EMBL/GenBank/DDBJ databases">
        <title>The Natural Products Discovery Center: Release of the First 8490 Sequenced Strains for Exploring Actinobacteria Biosynthetic Diversity.</title>
        <authorList>
            <person name="Kalkreuter E."/>
            <person name="Kautsar S.A."/>
            <person name="Yang D."/>
            <person name="Bader C.D."/>
            <person name="Teijaro C.N."/>
            <person name="Fluegel L."/>
            <person name="Davis C.M."/>
            <person name="Simpson J.R."/>
            <person name="Lauterbach L."/>
            <person name="Steele A.D."/>
            <person name="Gui C."/>
            <person name="Meng S."/>
            <person name="Li G."/>
            <person name="Viehrig K."/>
            <person name="Ye F."/>
            <person name="Su P."/>
            <person name="Kiefer A.F."/>
            <person name="Nichols A."/>
            <person name="Cepeda A.J."/>
            <person name="Yan W."/>
            <person name="Fan B."/>
            <person name="Jiang Y."/>
            <person name="Adhikari A."/>
            <person name="Zheng C.-J."/>
            <person name="Schuster L."/>
            <person name="Cowan T.M."/>
            <person name="Smanski M.J."/>
            <person name="Chevrette M.G."/>
            <person name="De Carvalho L.P.S."/>
            <person name="Shen B."/>
        </authorList>
    </citation>
    <scope>NUCLEOTIDE SEQUENCE [LARGE SCALE GENOMIC DNA]</scope>
    <source>
        <strain evidence="2 3">NPDC001281</strain>
    </source>
</reference>
<dbReference type="InterPro" id="IPR013211">
    <property type="entry name" value="LVIVD"/>
</dbReference>
<feature type="chain" id="PRO_5046559419" evidence="1">
    <location>
        <begin position="29"/>
        <end position="474"/>
    </location>
</feature>
<evidence type="ECO:0000313" key="3">
    <source>
        <dbReference type="Proteomes" id="UP001602119"/>
    </source>
</evidence>
<sequence>MKRAGLMACLAMALCAAACSSGSGPSAAVPSSEAARASSGASGVAKRASADLGVDEVLHSDNITPIANVPLEAPFDGPHSWNTDLAFQGDYVFAGNYDGFTVHDISDPAHPKVVTRVLCPGGQNDVSVSGDLLIVSVDDPRADDRCESDSMAPSAKSGWEGIRIFDISDKAKPEYVAAVATECGSHTNVIVPGADPDTLYVYVSAGGPDPGAPNCPAPHDNISIVEVPVKNPKAAKVVATPALFKGRQGGGGYGGCHDITVYPAKKLAAAACYGDGYLIDISDPVKPVVLATESDRENFSLWHSATFNNDGTKVVFGDELGGGMVATCDSSGNDTKGANAVYEITPSRELVRHGYFKIPRVQSPEENCVAHNGALIPVPGRDIMVQAWYQGGVSVWDFTDSDHPVEIGFFERGPLRPGLRVGGSWSAYYYNGHIYSSDITKGLDVLRIDDPRTDPAKDVTVKEFNAQTQYPYRG</sequence>
<dbReference type="SUPFAM" id="SSF75011">
    <property type="entry name" value="3-carboxy-cis,cis-mucoante lactonizing enzyme"/>
    <property type="match status" value="1"/>
</dbReference>
<comment type="caution">
    <text evidence="2">The sequence shown here is derived from an EMBL/GenBank/DDBJ whole genome shotgun (WGS) entry which is preliminary data.</text>
</comment>
<organism evidence="2 3">
    <name type="scientific">Microtetraspora fusca</name>
    <dbReference type="NCBI Taxonomy" id="1997"/>
    <lineage>
        <taxon>Bacteria</taxon>
        <taxon>Bacillati</taxon>
        <taxon>Actinomycetota</taxon>
        <taxon>Actinomycetes</taxon>
        <taxon>Streptosporangiales</taxon>
        <taxon>Streptosporangiaceae</taxon>
        <taxon>Microtetraspora</taxon>
    </lineage>
</organism>
<evidence type="ECO:0000313" key="2">
    <source>
        <dbReference type="EMBL" id="MFF4777155.1"/>
    </source>
</evidence>
<dbReference type="Pfam" id="PF08309">
    <property type="entry name" value="LVIVD"/>
    <property type="match status" value="1"/>
</dbReference>
<dbReference type="SUPFAM" id="SSF63829">
    <property type="entry name" value="Calcium-dependent phosphotriesterase"/>
    <property type="match status" value="1"/>
</dbReference>
<name>A0ABW6VCT0_MICFU</name>
<gene>
    <name evidence="2" type="ORF">ACFY05_30300</name>
</gene>
<feature type="signal peptide" evidence="1">
    <location>
        <begin position="1"/>
        <end position="28"/>
    </location>
</feature>
<keyword evidence="1" id="KW-0732">Signal</keyword>
<evidence type="ECO:0000256" key="1">
    <source>
        <dbReference type="SAM" id="SignalP"/>
    </source>
</evidence>
<keyword evidence="3" id="KW-1185">Reference proteome</keyword>
<dbReference type="EMBL" id="JBIAXI010000022">
    <property type="protein sequence ID" value="MFF4777155.1"/>
    <property type="molecule type" value="Genomic_DNA"/>
</dbReference>
<protein>
    <submittedName>
        <fullName evidence="2">LVIVD repeat-containing protein</fullName>
    </submittedName>
</protein>
<dbReference type="Proteomes" id="UP001602119">
    <property type="component" value="Unassembled WGS sequence"/>
</dbReference>
<dbReference type="RefSeq" id="WP_066943718.1">
    <property type="nucleotide sequence ID" value="NZ_BBYK01000054.1"/>
</dbReference>